<evidence type="ECO:0000313" key="2">
    <source>
        <dbReference type="EMBL" id="MBB4934208.1"/>
    </source>
</evidence>
<accession>A0A7W7RMB4</accession>
<dbReference type="InterPro" id="IPR011008">
    <property type="entry name" value="Dimeric_a/b-barrel"/>
</dbReference>
<dbReference type="SUPFAM" id="SSF54909">
    <property type="entry name" value="Dimeric alpha+beta barrel"/>
    <property type="match status" value="1"/>
</dbReference>
<feature type="domain" description="DUF3291" evidence="1">
    <location>
        <begin position="6"/>
        <end position="143"/>
    </location>
</feature>
<protein>
    <recommendedName>
        <fullName evidence="1">DUF3291 domain-containing protein</fullName>
    </recommendedName>
</protein>
<dbReference type="AlphaFoldDB" id="A0A7W7RMB4"/>
<comment type="caution">
    <text evidence="2">The sequence shown here is derived from an EMBL/GenBank/DDBJ whole genome shotgun (WGS) entry which is preliminary data.</text>
</comment>
<dbReference type="RefSeq" id="WP_184582109.1">
    <property type="nucleotide sequence ID" value="NZ_JACHJT010000001.1"/>
</dbReference>
<organism evidence="2 3">
    <name type="scientific">Lipingzhangella halophila</name>
    <dbReference type="NCBI Taxonomy" id="1783352"/>
    <lineage>
        <taxon>Bacteria</taxon>
        <taxon>Bacillati</taxon>
        <taxon>Actinomycetota</taxon>
        <taxon>Actinomycetes</taxon>
        <taxon>Streptosporangiales</taxon>
        <taxon>Nocardiopsidaceae</taxon>
        <taxon>Lipingzhangella</taxon>
    </lineage>
</organism>
<dbReference type="Proteomes" id="UP000523007">
    <property type="component" value="Unassembled WGS sequence"/>
</dbReference>
<evidence type="ECO:0000313" key="3">
    <source>
        <dbReference type="Proteomes" id="UP000523007"/>
    </source>
</evidence>
<keyword evidence="3" id="KW-1185">Reference proteome</keyword>
<dbReference type="Pfam" id="PF11695">
    <property type="entry name" value="DUF3291"/>
    <property type="match status" value="1"/>
</dbReference>
<dbReference type="InterPro" id="IPR021708">
    <property type="entry name" value="DUF3291"/>
</dbReference>
<reference evidence="2 3" key="1">
    <citation type="submission" date="2020-08" db="EMBL/GenBank/DDBJ databases">
        <title>Sequencing the genomes of 1000 actinobacteria strains.</title>
        <authorList>
            <person name="Klenk H.-P."/>
        </authorList>
    </citation>
    <scope>NUCLEOTIDE SEQUENCE [LARGE SCALE GENOMIC DNA]</scope>
    <source>
        <strain evidence="2 3">DSM 102030</strain>
    </source>
</reference>
<name>A0A7W7RMB4_9ACTN</name>
<sequence>MTEHHLAQLNIATPRFPMDDPRMAGFTEMLDPINALADASPGFVWRLRSEGANDATAERPFGPDLLVNFSVWESVETLWNFTYRSDHLSLLRERREWFQHTTEFYTVMWWVPAGRIPTLDEAGERLAHLRAHGPTAEAFTFRNTFPPPARDTTAP</sequence>
<evidence type="ECO:0000259" key="1">
    <source>
        <dbReference type="Pfam" id="PF11695"/>
    </source>
</evidence>
<proteinExistence type="predicted"/>
<gene>
    <name evidence="2" type="ORF">F4561_005028</name>
</gene>
<dbReference type="EMBL" id="JACHJT010000001">
    <property type="protein sequence ID" value="MBB4934208.1"/>
    <property type="molecule type" value="Genomic_DNA"/>
</dbReference>